<name>E0I4S4_9BACL</name>
<evidence type="ECO:0000313" key="2">
    <source>
        <dbReference type="Proteomes" id="UP000005387"/>
    </source>
</evidence>
<keyword evidence="2" id="KW-1185">Reference proteome</keyword>
<proteinExistence type="predicted"/>
<evidence type="ECO:0000313" key="1">
    <source>
        <dbReference type="EMBL" id="EFM12605.1"/>
    </source>
</evidence>
<protein>
    <submittedName>
        <fullName evidence="1">Uncharacterized protein</fullName>
    </submittedName>
</protein>
<gene>
    <name evidence="1" type="ORF">PaecuDRAFT_0116</name>
</gene>
<dbReference type="Proteomes" id="UP000005387">
    <property type="component" value="Unassembled WGS sequence"/>
</dbReference>
<sequence>MLLQGPYWHPLTGISRCRLLPRFHNRRVQRHSCKGVTPQPVAGEAFSRGFSLWAARIGHPVFGHRLICSSSYRNPLPDVKGHFTQWAEKRIALRFVTSRRVGTSDCDVTMIKPRYATPNYVTPHRTLHPHCIIAFHAGLLINLKMVKGPHSRVMGSTTHSTPKRRSYE</sequence>
<accession>E0I4S4</accession>
<dbReference type="EMBL" id="AEDD01000001">
    <property type="protein sequence ID" value="EFM12605.1"/>
    <property type="molecule type" value="Genomic_DNA"/>
</dbReference>
<organism evidence="1 2">
    <name type="scientific">Paenibacillus curdlanolyticus YK9</name>
    <dbReference type="NCBI Taxonomy" id="717606"/>
    <lineage>
        <taxon>Bacteria</taxon>
        <taxon>Bacillati</taxon>
        <taxon>Bacillota</taxon>
        <taxon>Bacilli</taxon>
        <taxon>Bacillales</taxon>
        <taxon>Paenibacillaceae</taxon>
        <taxon>Paenibacillus</taxon>
    </lineage>
</organism>
<reference evidence="1 2" key="1">
    <citation type="submission" date="2010-07" db="EMBL/GenBank/DDBJ databases">
        <title>The draft genome of Paenibacillus curdlanolyticus YK9.</title>
        <authorList>
            <consortium name="US DOE Joint Genome Institute (JGI-PGF)"/>
            <person name="Lucas S."/>
            <person name="Copeland A."/>
            <person name="Lapidus A."/>
            <person name="Cheng J.-F."/>
            <person name="Bruce D."/>
            <person name="Goodwin L."/>
            <person name="Pitluck S."/>
            <person name="Land M.L."/>
            <person name="Hauser L."/>
            <person name="Chang Y.-J."/>
            <person name="Jeffries C."/>
            <person name="Anderson I.J."/>
            <person name="Johnson E."/>
            <person name="Loganathan U."/>
            <person name="Mulhopadhyay B."/>
            <person name="Kyrpides N."/>
            <person name="Woyke T.J."/>
        </authorList>
    </citation>
    <scope>NUCLEOTIDE SEQUENCE [LARGE SCALE GENOMIC DNA]</scope>
    <source>
        <strain evidence="1 2">YK9</strain>
    </source>
</reference>
<dbReference type="AlphaFoldDB" id="E0I4S4"/>
<dbReference type="STRING" id="717606.PaecuDRAFT_0116"/>